<reference evidence="2 3" key="1">
    <citation type="submission" date="2019-06" db="EMBL/GenBank/DDBJ databases">
        <title>Genome sequence of Rhodobacteraceae bacterium D4M1.</title>
        <authorList>
            <person name="Cao J."/>
        </authorList>
    </citation>
    <scope>NUCLEOTIDE SEQUENCE [LARGE SCALE GENOMIC DNA]</scope>
    <source>
        <strain evidence="2 3">D4M1</strain>
    </source>
</reference>
<dbReference type="OrthoDB" id="3776971at2"/>
<evidence type="ECO:0000313" key="2">
    <source>
        <dbReference type="EMBL" id="QDL92260.1"/>
    </source>
</evidence>
<feature type="transmembrane region" description="Helical" evidence="1">
    <location>
        <begin position="93"/>
        <end position="115"/>
    </location>
</feature>
<keyword evidence="3" id="KW-1185">Reference proteome</keyword>
<feature type="transmembrane region" description="Helical" evidence="1">
    <location>
        <begin position="292"/>
        <end position="311"/>
    </location>
</feature>
<feature type="transmembrane region" description="Helical" evidence="1">
    <location>
        <begin position="228"/>
        <end position="246"/>
    </location>
</feature>
<keyword evidence="1" id="KW-1133">Transmembrane helix</keyword>
<feature type="transmembrane region" description="Helical" evidence="1">
    <location>
        <begin position="121"/>
        <end position="140"/>
    </location>
</feature>
<feature type="transmembrane region" description="Helical" evidence="1">
    <location>
        <begin position="317"/>
        <end position="338"/>
    </location>
</feature>
<dbReference type="RefSeq" id="WP_138572915.1">
    <property type="nucleotide sequence ID" value="NZ_CP040818.1"/>
</dbReference>
<dbReference type="KEGG" id="ppru:FDP22_11010"/>
<feature type="transmembrane region" description="Helical" evidence="1">
    <location>
        <begin position="359"/>
        <end position="378"/>
    </location>
</feature>
<name>A0A5B8FY60_9RHOB</name>
<dbReference type="AlphaFoldDB" id="A0A5B8FY60"/>
<sequence length="382" mass="39102">MLPQTGAAGRLPRTDLPARRGPFRPGRLALVLLLGALAALPGDLGAITRGALTDAYLQVSVFVAATLLLFYGVERVWHVDVGALMRRHSRFQVPIAALFGALPGCGGAIFVVAAYSSGHVGMGAVTATLTATMGDAAFLLIATRPDVALVVLPVSLVTGIVSGYAVDWLAPGRASPGARAAAARPGRISRVRARDIAALALAAPGLVFGAMLLANVDPAGPFGALPQGVALAGIALGALIWAASPVDAITSPQDPPLARMSEETSFVTAYVIMAYLAYDYLIALTGIDLGQVFDTVTPLLPLIAIVVGLVPGCGPQVLVTTLFVNGLIPFSALIGNAISNDGDALFPAIALDPKAAVRATLYSTIPALLVAYGFHFLAPGLF</sequence>
<evidence type="ECO:0008006" key="4">
    <source>
        <dbReference type="Google" id="ProtNLM"/>
    </source>
</evidence>
<evidence type="ECO:0000313" key="3">
    <source>
        <dbReference type="Proteomes" id="UP000305888"/>
    </source>
</evidence>
<proteinExistence type="predicted"/>
<dbReference type="InterPro" id="IPR021552">
    <property type="entry name" value="ArsP_2"/>
</dbReference>
<dbReference type="EMBL" id="CP040818">
    <property type="protein sequence ID" value="QDL92260.1"/>
    <property type="molecule type" value="Genomic_DNA"/>
</dbReference>
<dbReference type="NCBIfam" id="NF037962">
    <property type="entry name" value="arsenic_eff"/>
    <property type="match status" value="1"/>
</dbReference>
<keyword evidence="1" id="KW-0472">Membrane</keyword>
<feature type="transmembrane region" description="Helical" evidence="1">
    <location>
        <begin position="55"/>
        <end position="73"/>
    </location>
</feature>
<accession>A0A5B8FY60</accession>
<dbReference type="Proteomes" id="UP000305888">
    <property type="component" value="Chromosome"/>
</dbReference>
<protein>
    <recommendedName>
        <fullName evidence="4">10TM heavy-metal exporter</fullName>
    </recommendedName>
</protein>
<organism evidence="2 3">
    <name type="scientific">Paroceanicella profunda</name>
    <dbReference type="NCBI Taxonomy" id="2579971"/>
    <lineage>
        <taxon>Bacteria</taxon>
        <taxon>Pseudomonadati</taxon>
        <taxon>Pseudomonadota</taxon>
        <taxon>Alphaproteobacteria</taxon>
        <taxon>Rhodobacterales</taxon>
        <taxon>Paracoccaceae</taxon>
        <taxon>Paroceanicella</taxon>
    </lineage>
</organism>
<keyword evidence="1" id="KW-0812">Transmembrane</keyword>
<gene>
    <name evidence="2" type="ORF">FDP22_11010</name>
</gene>
<dbReference type="Pfam" id="PF11449">
    <property type="entry name" value="ArsP_2"/>
    <property type="match status" value="1"/>
</dbReference>
<evidence type="ECO:0000256" key="1">
    <source>
        <dbReference type="SAM" id="Phobius"/>
    </source>
</evidence>
<feature type="transmembrane region" description="Helical" evidence="1">
    <location>
        <begin position="266"/>
        <end position="285"/>
    </location>
</feature>
<feature type="transmembrane region" description="Helical" evidence="1">
    <location>
        <begin position="196"/>
        <end position="216"/>
    </location>
</feature>